<dbReference type="EMBL" id="CP102780">
    <property type="protein sequence ID" value="UVA80254.1"/>
    <property type="molecule type" value="Genomic_DNA"/>
</dbReference>
<feature type="region of interest" description="Disordered" evidence="1">
    <location>
        <begin position="1"/>
        <end position="21"/>
    </location>
</feature>
<name>A0ABY5QHX0_9BURK</name>
<accession>A0ABY5QHX0</accession>
<feature type="compositionally biased region" description="Polar residues" evidence="1">
    <location>
        <begin position="1"/>
        <end position="11"/>
    </location>
</feature>
<sequence length="401" mass="44261">MPNISEHNLTVSAPPHQSPRDNAIDQLKDFDRRFNDGNCSADDVIDDFVRNFDSTELLDPVICGLSEEKKDEVSRAVARCHVASFDRGYEFLAKRNQLHLLDQDSATLIGALSAEFRAAIFARAYTDDRGQIVVRFPNMGLRIPLGRTSLGTGEGALTTHEIQKLLSDPEERGHSLLEIVSAKLVHFDAQTPDTETCHVWSDLIDRCIDRKPIAEFSAEKVVLEALAFTLMTVTDRIFARRCDEEFPMVRMLTNSAEAYFLAGDHKSCGTALLKLAAYHTRKLERDAAVEVTALAASVLARSALKCWENDQHAAAGTSRAMALRAYERVPELLGLRGGPPAPISGVVDEIVPLPKLVEHICKSDFEVAWADRWAKSEEVPSNIESNLRAQGIIGRLAKSGA</sequence>
<evidence type="ECO:0000313" key="3">
    <source>
        <dbReference type="Proteomes" id="UP001058980"/>
    </source>
</evidence>
<organism evidence="2 3">
    <name type="scientific">Pandoraea commovens</name>
    <dbReference type="NCBI Taxonomy" id="2508289"/>
    <lineage>
        <taxon>Bacteria</taxon>
        <taxon>Pseudomonadati</taxon>
        <taxon>Pseudomonadota</taxon>
        <taxon>Betaproteobacteria</taxon>
        <taxon>Burkholderiales</taxon>
        <taxon>Burkholderiaceae</taxon>
        <taxon>Pandoraea</taxon>
    </lineage>
</organism>
<proteinExistence type="predicted"/>
<evidence type="ECO:0000256" key="1">
    <source>
        <dbReference type="SAM" id="MobiDB-lite"/>
    </source>
</evidence>
<protein>
    <submittedName>
        <fullName evidence="2">Uncharacterized protein</fullName>
    </submittedName>
</protein>
<dbReference type="Proteomes" id="UP001058980">
    <property type="component" value="Chromosome"/>
</dbReference>
<evidence type="ECO:0000313" key="2">
    <source>
        <dbReference type="EMBL" id="UVA80254.1"/>
    </source>
</evidence>
<keyword evidence="3" id="KW-1185">Reference proteome</keyword>
<dbReference type="RefSeq" id="WP_257959292.1">
    <property type="nucleotide sequence ID" value="NZ_CP102780.1"/>
</dbReference>
<gene>
    <name evidence="2" type="ORF">NTU39_04305</name>
</gene>
<reference evidence="2" key="1">
    <citation type="submission" date="2022-08" db="EMBL/GenBank/DDBJ databases">
        <title>Multi-unit outbreak of Pandoraea commovens among non-cystic fibrosis intensive care patients from 2019 to 2021 in Berlin, Germany.</title>
        <authorList>
            <person name="Menzel P."/>
        </authorList>
    </citation>
    <scope>NUCLEOTIDE SEQUENCE</scope>
    <source>
        <strain evidence="2">LB-19-202-79</strain>
    </source>
</reference>